<accession>A0A2N0R3U7</accession>
<dbReference type="EMBL" id="LLXH01001664">
    <property type="protein sequence ID" value="PKC57974.1"/>
    <property type="molecule type" value="Genomic_DNA"/>
</dbReference>
<comment type="caution">
    <text evidence="2">The sequence shown here is derived from an EMBL/GenBank/DDBJ whole genome shotgun (WGS) entry which is preliminary data.</text>
</comment>
<feature type="compositionally biased region" description="Basic and acidic residues" evidence="1">
    <location>
        <begin position="1"/>
        <end position="16"/>
    </location>
</feature>
<dbReference type="VEuPathDB" id="FungiDB:RhiirA1_471671"/>
<organism evidence="2 3">
    <name type="scientific">Rhizophagus irregularis</name>
    <dbReference type="NCBI Taxonomy" id="588596"/>
    <lineage>
        <taxon>Eukaryota</taxon>
        <taxon>Fungi</taxon>
        <taxon>Fungi incertae sedis</taxon>
        <taxon>Mucoromycota</taxon>
        <taxon>Glomeromycotina</taxon>
        <taxon>Glomeromycetes</taxon>
        <taxon>Glomerales</taxon>
        <taxon>Glomeraceae</taxon>
        <taxon>Rhizophagus</taxon>
    </lineage>
</organism>
<evidence type="ECO:0000313" key="3">
    <source>
        <dbReference type="Proteomes" id="UP000232688"/>
    </source>
</evidence>
<sequence>MARSDKKNRTCDRCGKECANPNKLREHLNRKFKCKPKPVQQKSPERQPPPRPRSPSPAPAPIVHTKGKDRRREKPQMVNPTPVPELEPQMITPTPVLETESQRGAPVLGRDYITENEAKNWVNPNARRPKEHFRAWGKRLVQRWKELDLGDHDIPVNLDECLSVCHDLEQYDPDAVRPPTLKELEAIHREGKFLNVDELQVAQDYITEEKAKNWVNPNARKHKEHFRTWGTRLLQRWKELNLGDHDIPESLEECLILCQDLERYDLKTVRPPTLKELEEHQKREAGPGLATQANRKKERKIIVPITAVDIHFEESPVGRDLERPHQNRSLMSKWVGIVPHPEENPAYAFN</sequence>
<dbReference type="VEuPathDB" id="FungiDB:FUN_000577"/>
<evidence type="ECO:0000256" key="1">
    <source>
        <dbReference type="SAM" id="MobiDB-lite"/>
    </source>
</evidence>
<proteinExistence type="predicted"/>
<gene>
    <name evidence="2" type="ORF">RhiirA1_471671</name>
</gene>
<dbReference type="VEuPathDB" id="FungiDB:RhiirFUN_003612"/>
<name>A0A2N0R3U7_9GLOM</name>
<protein>
    <submittedName>
        <fullName evidence="2">Uncharacterized protein</fullName>
    </submittedName>
</protein>
<feature type="non-terminal residue" evidence="2">
    <location>
        <position position="350"/>
    </location>
</feature>
<reference evidence="2 3" key="2">
    <citation type="submission" date="2017-10" db="EMBL/GenBank/DDBJ databases">
        <title>Genome analyses suggest a sexual origin of heterokaryosis in a supposedly ancient asexual fungus.</title>
        <authorList>
            <person name="Corradi N."/>
            <person name="Sedzielewska K."/>
            <person name="Noel J."/>
            <person name="Charron P."/>
            <person name="Farinelli L."/>
            <person name="Marton T."/>
            <person name="Kruger M."/>
            <person name="Pelin A."/>
            <person name="Brachmann A."/>
            <person name="Corradi N."/>
        </authorList>
    </citation>
    <scope>NUCLEOTIDE SEQUENCE [LARGE SCALE GENOMIC DNA]</scope>
    <source>
        <strain evidence="2 3">A1</strain>
    </source>
</reference>
<feature type="compositionally biased region" description="Pro residues" evidence="1">
    <location>
        <begin position="46"/>
        <end position="60"/>
    </location>
</feature>
<dbReference type="Proteomes" id="UP000232688">
    <property type="component" value="Unassembled WGS sequence"/>
</dbReference>
<feature type="region of interest" description="Disordered" evidence="1">
    <location>
        <begin position="1"/>
        <end position="89"/>
    </location>
</feature>
<reference evidence="2 3" key="1">
    <citation type="submission" date="2017-10" db="EMBL/GenBank/DDBJ databases">
        <title>Extensive intraspecific genome diversity in a model arbuscular mycorrhizal fungus.</title>
        <authorList>
            <person name="Chen E.C.H."/>
            <person name="Morin E."/>
            <person name="Baudet D."/>
            <person name="Noel J."/>
            <person name="Ndikumana S."/>
            <person name="Charron P."/>
            <person name="St-Onge C."/>
            <person name="Giorgi J."/>
            <person name="Grigoriev I.V."/>
            <person name="Roux C."/>
            <person name="Martin F.M."/>
            <person name="Corradi N."/>
        </authorList>
    </citation>
    <scope>NUCLEOTIDE SEQUENCE [LARGE SCALE GENOMIC DNA]</scope>
    <source>
        <strain evidence="2 3">A1</strain>
    </source>
</reference>
<evidence type="ECO:0000313" key="2">
    <source>
        <dbReference type="EMBL" id="PKC57974.1"/>
    </source>
</evidence>
<dbReference type="AlphaFoldDB" id="A0A2N0R3U7"/>